<dbReference type="EC" id="2.7.7.41" evidence="6 18"/>
<keyword evidence="16" id="KW-0594">Phospholipid biosynthesis</keyword>
<dbReference type="InterPro" id="IPR000374">
    <property type="entry name" value="PC_trans"/>
</dbReference>
<dbReference type="EMBL" id="JALKCG010000003">
    <property type="protein sequence ID" value="MCK0208429.1"/>
    <property type="molecule type" value="Genomic_DNA"/>
</dbReference>
<evidence type="ECO:0000256" key="17">
    <source>
        <dbReference type="ARBA" id="ARBA00023264"/>
    </source>
</evidence>
<keyword evidence="10 18" id="KW-0808">Transferase</keyword>
<evidence type="ECO:0000256" key="9">
    <source>
        <dbReference type="ARBA" id="ARBA00022516"/>
    </source>
</evidence>
<keyword evidence="11 18" id="KW-0812">Transmembrane</keyword>
<keyword evidence="9" id="KW-0444">Lipid biosynthesis</keyword>
<evidence type="ECO:0000256" key="3">
    <source>
        <dbReference type="ARBA" id="ARBA00005119"/>
    </source>
</evidence>
<comment type="pathway">
    <text evidence="4">Lipid metabolism.</text>
</comment>
<comment type="subcellular location">
    <subcellularLocation>
        <location evidence="2">Cell membrane</location>
        <topology evidence="2">Multi-pass membrane protein</topology>
    </subcellularLocation>
</comment>
<comment type="catalytic activity">
    <reaction evidence="1 18">
        <text>a 1,2-diacyl-sn-glycero-3-phosphate + CTP + H(+) = a CDP-1,2-diacyl-sn-glycerol + diphosphate</text>
        <dbReference type="Rhea" id="RHEA:16229"/>
        <dbReference type="ChEBI" id="CHEBI:15378"/>
        <dbReference type="ChEBI" id="CHEBI:33019"/>
        <dbReference type="ChEBI" id="CHEBI:37563"/>
        <dbReference type="ChEBI" id="CHEBI:58332"/>
        <dbReference type="ChEBI" id="CHEBI:58608"/>
        <dbReference type="EC" id="2.7.7.41"/>
    </reaction>
</comment>
<evidence type="ECO:0000256" key="12">
    <source>
        <dbReference type="ARBA" id="ARBA00022695"/>
    </source>
</evidence>
<keyword evidence="14" id="KW-0443">Lipid metabolism</keyword>
<protein>
    <recommendedName>
        <fullName evidence="7 18">Phosphatidate cytidylyltransferase</fullName>
        <ecNumber evidence="6 18">2.7.7.41</ecNumber>
    </recommendedName>
</protein>
<evidence type="ECO:0000256" key="4">
    <source>
        <dbReference type="ARBA" id="ARBA00005189"/>
    </source>
</evidence>
<evidence type="ECO:0000256" key="13">
    <source>
        <dbReference type="ARBA" id="ARBA00022989"/>
    </source>
</evidence>
<keyword evidence="21" id="KW-1185">Reference proteome</keyword>
<evidence type="ECO:0000256" key="10">
    <source>
        <dbReference type="ARBA" id="ARBA00022679"/>
    </source>
</evidence>
<keyword evidence="8" id="KW-1003">Cell membrane</keyword>
<reference evidence="21" key="1">
    <citation type="submission" date="2023-07" db="EMBL/GenBank/DDBJ databases">
        <title>Ancylobacter moscoviensis sp. nov., facultatively methylotrophic bacteria from activated sludge and the reclassification of Starkeya novella (Starkey 1934) Kelly et al. 2000 as Ancylobacter novellus comb. nov., Starkeya koreensis Im et al. 2006 as Ancylobacter koreensis comb.nov., Angulomicrobium tetraedrale Vasil'eva et al. 1986 as Ancylobacter tetraedralis comb. nov., Angulomicrobium amanitiforme Fritz et al. 2004 as Ancylobacter amanitiformis comb. nov. and Methylorhabdus multivorans Doronina et al. 1996 as Ancylobacter multivorans comb. nov. and emended description of the genus Ancylobacter.</title>
        <authorList>
            <person name="Doronina N."/>
            <person name="Chemodurova A."/>
            <person name="Grouzdev D."/>
            <person name="Koziaeva V."/>
            <person name="Shi W."/>
            <person name="Wu L."/>
            <person name="Kaparullina E."/>
        </authorList>
    </citation>
    <scope>NUCLEOTIDE SEQUENCE [LARGE SCALE GENOMIC DNA]</scope>
    <source>
        <strain evidence="21">Jip08</strain>
    </source>
</reference>
<evidence type="ECO:0000256" key="16">
    <source>
        <dbReference type="ARBA" id="ARBA00023209"/>
    </source>
</evidence>
<dbReference type="PANTHER" id="PTHR46382:SF1">
    <property type="entry name" value="PHOSPHATIDATE CYTIDYLYLTRANSFERASE"/>
    <property type="match status" value="1"/>
</dbReference>
<evidence type="ECO:0000256" key="5">
    <source>
        <dbReference type="ARBA" id="ARBA00010185"/>
    </source>
</evidence>
<evidence type="ECO:0000256" key="1">
    <source>
        <dbReference type="ARBA" id="ARBA00001698"/>
    </source>
</evidence>
<feature type="transmembrane region" description="Helical" evidence="19">
    <location>
        <begin position="173"/>
        <end position="192"/>
    </location>
</feature>
<comment type="similarity">
    <text evidence="5 18">Belongs to the CDS family.</text>
</comment>
<evidence type="ECO:0000256" key="19">
    <source>
        <dbReference type="SAM" id="Phobius"/>
    </source>
</evidence>
<evidence type="ECO:0000256" key="18">
    <source>
        <dbReference type="RuleBase" id="RU003938"/>
    </source>
</evidence>
<evidence type="ECO:0000256" key="6">
    <source>
        <dbReference type="ARBA" id="ARBA00012487"/>
    </source>
</evidence>
<keyword evidence="17" id="KW-1208">Phospholipid metabolism</keyword>
<feature type="transmembrane region" description="Helical" evidence="19">
    <location>
        <begin position="32"/>
        <end position="48"/>
    </location>
</feature>
<evidence type="ECO:0000313" key="20">
    <source>
        <dbReference type="EMBL" id="MCK0208429.1"/>
    </source>
</evidence>
<evidence type="ECO:0000256" key="14">
    <source>
        <dbReference type="ARBA" id="ARBA00023098"/>
    </source>
</evidence>
<dbReference type="GO" id="GO:0016779">
    <property type="term" value="F:nucleotidyltransferase activity"/>
    <property type="evidence" value="ECO:0007669"/>
    <property type="project" value="UniProtKB-KW"/>
</dbReference>
<sequence length="273" mass="28506">MRIGADFLPRLASALVMAPVAVLAVWWGGWPFTLLVAVAALTLLWEWLRMIAAKPHALLLAIGGAALLLALAMLAIRPAPVAMAIVILGAIASALAARGGRERRLWAPFGVLYAGALALPAAVLREDGELGLVAVIWLFAVVWSTDIAAYFCGRLIGGPKLWPRVSPNKTWSGAIGGTLVATLAGMATLHLAGVHTAILAAPVGLLASVASQAGDLFESSMKRHFGVKDSSHLIPGHGGFMDRLDGFVAAAALALLIGLIRNPQAPVRGFLMW</sequence>
<keyword evidence="12 18" id="KW-0548">Nucleotidyltransferase</keyword>
<keyword evidence="15 19" id="KW-0472">Membrane</keyword>
<evidence type="ECO:0000313" key="21">
    <source>
        <dbReference type="Proteomes" id="UP001202867"/>
    </source>
</evidence>
<comment type="caution">
    <text evidence="20">The sequence shown here is derived from an EMBL/GenBank/DDBJ whole genome shotgun (WGS) entry which is preliminary data.</text>
</comment>
<evidence type="ECO:0000256" key="15">
    <source>
        <dbReference type="ARBA" id="ARBA00023136"/>
    </source>
</evidence>
<feature type="transmembrane region" description="Helical" evidence="19">
    <location>
        <begin position="57"/>
        <end position="75"/>
    </location>
</feature>
<organism evidence="20 21">
    <name type="scientific">Ancylobacter koreensis</name>
    <dbReference type="NCBI Taxonomy" id="266121"/>
    <lineage>
        <taxon>Bacteria</taxon>
        <taxon>Pseudomonadati</taxon>
        <taxon>Pseudomonadota</taxon>
        <taxon>Alphaproteobacteria</taxon>
        <taxon>Hyphomicrobiales</taxon>
        <taxon>Xanthobacteraceae</taxon>
        <taxon>Ancylobacter</taxon>
    </lineage>
</organism>
<dbReference type="Proteomes" id="UP001202867">
    <property type="component" value="Unassembled WGS sequence"/>
</dbReference>
<feature type="transmembrane region" description="Helical" evidence="19">
    <location>
        <begin position="81"/>
        <end position="98"/>
    </location>
</feature>
<evidence type="ECO:0000256" key="2">
    <source>
        <dbReference type="ARBA" id="ARBA00004651"/>
    </source>
</evidence>
<evidence type="ECO:0000256" key="11">
    <source>
        <dbReference type="ARBA" id="ARBA00022692"/>
    </source>
</evidence>
<comment type="pathway">
    <text evidence="3 18">Phospholipid metabolism; CDP-diacylglycerol biosynthesis; CDP-diacylglycerol from sn-glycerol 3-phosphate: step 3/3.</text>
</comment>
<name>A0ABT0DML3_9HYPH</name>
<evidence type="ECO:0000256" key="8">
    <source>
        <dbReference type="ARBA" id="ARBA00022475"/>
    </source>
</evidence>
<feature type="transmembrane region" description="Helical" evidence="19">
    <location>
        <begin position="105"/>
        <end position="124"/>
    </location>
</feature>
<gene>
    <name evidence="20" type="ORF">MWN33_10345</name>
</gene>
<dbReference type="PROSITE" id="PS01315">
    <property type="entry name" value="CDS"/>
    <property type="match status" value="1"/>
</dbReference>
<accession>A0ABT0DML3</accession>
<feature type="transmembrane region" description="Helical" evidence="19">
    <location>
        <begin position="130"/>
        <end position="152"/>
    </location>
</feature>
<dbReference type="PANTHER" id="PTHR46382">
    <property type="entry name" value="PHOSPHATIDATE CYTIDYLYLTRANSFERASE"/>
    <property type="match status" value="1"/>
</dbReference>
<dbReference type="Pfam" id="PF01148">
    <property type="entry name" value="CTP_transf_1"/>
    <property type="match status" value="1"/>
</dbReference>
<dbReference type="RefSeq" id="WP_247200422.1">
    <property type="nucleotide sequence ID" value="NZ_JALKCG010000003.1"/>
</dbReference>
<evidence type="ECO:0000256" key="7">
    <source>
        <dbReference type="ARBA" id="ARBA00019373"/>
    </source>
</evidence>
<proteinExistence type="inferred from homology"/>
<keyword evidence="13 19" id="KW-1133">Transmembrane helix</keyword>